<reference evidence="1 2" key="1">
    <citation type="submission" date="2024-02" db="EMBL/GenBank/DDBJ databases">
        <authorList>
            <person name="Daric V."/>
            <person name="Darras S."/>
        </authorList>
    </citation>
    <scope>NUCLEOTIDE SEQUENCE [LARGE SCALE GENOMIC DNA]</scope>
</reference>
<evidence type="ECO:0000313" key="2">
    <source>
        <dbReference type="Proteomes" id="UP001642483"/>
    </source>
</evidence>
<keyword evidence="2" id="KW-1185">Reference proteome</keyword>
<proteinExistence type="predicted"/>
<dbReference type="Proteomes" id="UP001642483">
    <property type="component" value="Unassembled WGS sequence"/>
</dbReference>
<name>A0ABP0GRW6_CLALP</name>
<organism evidence="1 2">
    <name type="scientific">Clavelina lepadiformis</name>
    <name type="common">Light-bulb sea squirt</name>
    <name type="synonym">Ascidia lepadiformis</name>
    <dbReference type="NCBI Taxonomy" id="159417"/>
    <lineage>
        <taxon>Eukaryota</taxon>
        <taxon>Metazoa</taxon>
        <taxon>Chordata</taxon>
        <taxon>Tunicata</taxon>
        <taxon>Ascidiacea</taxon>
        <taxon>Aplousobranchia</taxon>
        <taxon>Clavelinidae</taxon>
        <taxon>Clavelina</taxon>
    </lineage>
</organism>
<gene>
    <name evidence="1" type="ORF">CVLEPA_LOCUS26197</name>
</gene>
<comment type="caution">
    <text evidence="1">The sequence shown here is derived from an EMBL/GenBank/DDBJ whole genome shotgun (WGS) entry which is preliminary data.</text>
</comment>
<accession>A0ABP0GRW6</accession>
<protein>
    <submittedName>
        <fullName evidence="1">Uncharacterized protein</fullName>
    </submittedName>
</protein>
<evidence type="ECO:0000313" key="1">
    <source>
        <dbReference type="EMBL" id="CAK8692970.1"/>
    </source>
</evidence>
<dbReference type="EMBL" id="CAWYQH010000130">
    <property type="protein sequence ID" value="CAK8692970.1"/>
    <property type="molecule type" value="Genomic_DNA"/>
</dbReference>
<sequence>MSKQPGAKKRLHGTLVNFTIAVYELTTAPQSAQTAVKIVEKHITPNMDCCGAVSCKFFDRV</sequence>